<dbReference type="CDD" id="cd00077">
    <property type="entry name" value="HDc"/>
    <property type="match status" value="1"/>
</dbReference>
<dbReference type="InterPro" id="IPR045509">
    <property type="entry name" value="HD_assoc_2"/>
</dbReference>
<name>A0A8J7YZT2_9ARCH</name>
<dbReference type="Proteomes" id="UP000738826">
    <property type="component" value="Unassembled WGS sequence"/>
</dbReference>
<dbReference type="PANTHER" id="PTHR11373">
    <property type="entry name" value="DEOXYNUCLEOSIDE TRIPHOSPHATE TRIPHOSPHOHYDROLASE"/>
    <property type="match status" value="1"/>
</dbReference>
<dbReference type="GO" id="GO:0008832">
    <property type="term" value="F:dGTPase activity"/>
    <property type="evidence" value="ECO:0007669"/>
    <property type="project" value="TreeGrafter"/>
</dbReference>
<dbReference type="AlphaFoldDB" id="A0A8J7YZT2"/>
<dbReference type="GO" id="GO:0006203">
    <property type="term" value="P:dGTP catabolic process"/>
    <property type="evidence" value="ECO:0007669"/>
    <property type="project" value="TreeGrafter"/>
</dbReference>
<comment type="caution">
    <text evidence="3">The sequence shown here is derived from an EMBL/GenBank/DDBJ whole genome shotgun (WGS) entry which is preliminary data.</text>
</comment>
<accession>A0A8J7YZT2</accession>
<dbReference type="EMBL" id="JAACQH010000078">
    <property type="protein sequence ID" value="NCS91541.1"/>
    <property type="molecule type" value="Genomic_DNA"/>
</dbReference>
<evidence type="ECO:0000259" key="1">
    <source>
        <dbReference type="PROSITE" id="PS51831"/>
    </source>
</evidence>
<dbReference type="Gene3D" id="1.10.3210.10">
    <property type="entry name" value="Hypothetical protein af1432"/>
    <property type="match status" value="1"/>
</dbReference>
<dbReference type="EMBL" id="JAACVF010000012">
    <property type="protein sequence ID" value="NCN64554.1"/>
    <property type="molecule type" value="Genomic_DNA"/>
</dbReference>
<protein>
    <submittedName>
        <fullName evidence="3">HD domain-containing protein</fullName>
    </submittedName>
</protein>
<dbReference type="InterPro" id="IPR003607">
    <property type="entry name" value="HD/PDEase_dom"/>
</dbReference>
<evidence type="ECO:0000313" key="3">
    <source>
        <dbReference type="EMBL" id="NCS91541.1"/>
    </source>
</evidence>
<dbReference type="Pfam" id="PF19276">
    <property type="entry name" value="HD_assoc_2"/>
    <property type="match status" value="1"/>
</dbReference>
<dbReference type="Proteomes" id="UP000768163">
    <property type="component" value="Unassembled WGS sequence"/>
</dbReference>
<sequence>MNKIIRDPIHKDIELTEAELKILDTPQMQRLRRIKQNGLAYIVYPSMNVTRFEHSLGVMYLAGKVARHLNLSNDDAQDLRLAGLLHDTGHLPFSHLLKIKNFSHEKNSAELIKHTEITDILNFYGINPDKIVDLIFGIGVYGKIISSDIDVDKMDYLIRDSYYAGVAYGIIDIDRIIGCIKFYEKNLVIDEGGLEAVEKLLIARNMMHQTVYRHHTKRIAESMFSRAYDYAKENLTIEKLSEMDDCDLLNFLENKCSEGVASHYIKEILTRLKNRNLFKRFYVAKYEETGEIFCRDVREDKKKFECKICDALGIPYDYLLADLPEVRLKEYDAMIYISNHNKNIYKIDEISELANALKQTEISRLTFCIYVDGKYTGRQKDFCPEKFITFKQRKLEI</sequence>
<dbReference type="Pfam" id="PF01966">
    <property type="entry name" value="HD"/>
    <property type="match status" value="1"/>
</dbReference>
<organism evidence="3 4">
    <name type="scientific">Candidatus Altarchaeum hamiconexum</name>
    <dbReference type="NCBI Taxonomy" id="1803513"/>
    <lineage>
        <taxon>Archaea</taxon>
        <taxon>Candidatus Altarchaeota</taxon>
        <taxon>Candidatus Altiarchaeia</taxon>
        <taxon>Candidatus Altarchaeales</taxon>
        <taxon>Candidatus Altarchaeaceae</taxon>
        <taxon>Candidatus Altarchaeum</taxon>
    </lineage>
</organism>
<evidence type="ECO:0000313" key="4">
    <source>
        <dbReference type="Proteomes" id="UP000738826"/>
    </source>
</evidence>
<dbReference type="InterPro" id="IPR050135">
    <property type="entry name" value="dGTPase-like"/>
</dbReference>
<dbReference type="InterPro" id="IPR006674">
    <property type="entry name" value="HD_domain"/>
</dbReference>
<dbReference type="PROSITE" id="PS51831">
    <property type="entry name" value="HD"/>
    <property type="match status" value="1"/>
</dbReference>
<dbReference type="SUPFAM" id="SSF109604">
    <property type="entry name" value="HD-domain/PDEase-like"/>
    <property type="match status" value="1"/>
</dbReference>
<evidence type="ECO:0000313" key="2">
    <source>
        <dbReference type="EMBL" id="NCN64554.1"/>
    </source>
</evidence>
<proteinExistence type="predicted"/>
<reference evidence="3" key="1">
    <citation type="submission" date="2019-11" db="EMBL/GenBank/DDBJ databases">
        <title>Lipid analysis of CO2-rich subsurface aquifers suggests an autotrophy-based deep biosphere with lysolipids enriched in CPR bacteria.</title>
        <authorList>
            <person name="Probst A.J."/>
            <person name="Elling F.J."/>
            <person name="Castelle C.J."/>
            <person name="Zhu Q."/>
            <person name="Elvert M."/>
            <person name="Birarda G."/>
            <person name="Holman H.-Y."/>
            <person name="Lane K.R."/>
            <person name="Ladd B."/>
            <person name="Ryan M.C."/>
            <person name="Woyke T."/>
            <person name="Hinrichs K.-U."/>
            <person name="Banfield J.F."/>
        </authorList>
    </citation>
    <scope>NUCLEOTIDE SEQUENCE</scope>
    <source>
        <strain evidence="2">CG_2015-01_33_1645</strain>
        <strain evidence="3">CG_2015-04_33_537</strain>
    </source>
</reference>
<dbReference type="PANTHER" id="PTHR11373:SF4">
    <property type="entry name" value="DEOXYNUCLEOSIDE TRIPHOSPHATE TRIPHOSPHOHYDROLASE SAMHD1"/>
    <property type="match status" value="1"/>
</dbReference>
<dbReference type="SMART" id="SM00471">
    <property type="entry name" value="HDc"/>
    <property type="match status" value="1"/>
</dbReference>
<feature type="domain" description="HD" evidence="1">
    <location>
        <begin position="51"/>
        <end position="157"/>
    </location>
</feature>
<gene>
    <name evidence="3" type="ORF">GW779_03915</name>
    <name evidence="2" type="ORF">GW910_00525</name>
</gene>